<feature type="domain" description="C2H2-type" evidence="10">
    <location>
        <begin position="76"/>
        <end position="103"/>
    </location>
</feature>
<gene>
    <name evidence="11" type="ORF">C2845_PM17G15050</name>
</gene>
<dbReference type="PROSITE" id="PS00028">
    <property type="entry name" value="ZINC_FINGER_C2H2_1"/>
    <property type="match status" value="2"/>
</dbReference>
<dbReference type="InterPro" id="IPR013087">
    <property type="entry name" value="Znf_C2H2_type"/>
</dbReference>
<evidence type="ECO:0000313" key="12">
    <source>
        <dbReference type="Proteomes" id="UP000275267"/>
    </source>
</evidence>
<dbReference type="Gene3D" id="3.30.160.60">
    <property type="entry name" value="Classic Zinc Finger"/>
    <property type="match status" value="1"/>
</dbReference>
<name>A0A3L6Q4K8_PANMI</name>
<dbReference type="EMBL" id="PQIB02000014">
    <property type="protein sequence ID" value="RLM69966.1"/>
    <property type="molecule type" value="Genomic_DNA"/>
</dbReference>
<evidence type="ECO:0000256" key="3">
    <source>
        <dbReference type="ARBA" id="ARBA00022737"/>
    </source>
</evidence>
<dbReference type="SUPFAM" id="SSF57667">
    <property type="entry name" value="beta-beta-alpha zinc fingers"/>
    <property type="match status" value="1"/>
</dbReference>
<keyword evidence="2" id="KW-0479">Metal-binding</keyword>
<dbReference type="GO" id="GO:0005634">
    <property type="term" value="C:nucleus"/>
    <property type="evidence" value="ECO:0007669"/>
    <property type="project" value="UniProtKB-SubCell"/>
</dbReference>
<dbReference type="InterPro" id="IPR036236">
    <property type="entry name" value="Znf_C2H2_sf"/>
</dbReference>
<dbReference type="Pfam" id="PF13912">
    <property type="entry name" value="zf-C2H2_6"/>
    <property type="match status" value="2"/>
</dbReference>
<evidence type="ECO:0000259" key="10">
    <source>
        <dbReference type="PROSITE" id="PS50157"/>
    </source>
</evidence>
<evidence type="ECO:0000256" key="7">
    <source>
        <dbReference type="ARBA" id="ARBA00023163"/>
    </source>
</evidence>
<keyword evidence="12" id="KW-1185">Reference proteome</keyword>
<dbReference type="GO" id="GO:0008270">
    <property type="term" value="F:zinc ion binding"/>
    <property type="evidence" value="ECO:0007669"/>
    <property type="project" value="UniProtKB-KW"/>
</dbReference>
<keyword evidence="8" id="KW-0539">Nucleus</keyword>
<keyword evidence="3" id="KW-0677">Repeat</keyword>
<comment type="caution">
    <text evidence="11">The sequence shown here is derived from an EMBL/GenBank/DDBJ whole genome shotgun (WGS) entry which is preliminary data.</text>
</comment>
<evidence type="ECO:0000256" key="5">
    <source>
        <dbReference type="ARBA" id="ARBA00022833"/>
    </source>
</evidence>
<dbReference type="STRING" id="4540.A0A3L6Q4K8"/>
<dbReference type="OrthoDB" id="693133at2759"/>
<dbReference type="PROSITE" id="PS50157">
    <property type="entry name" value="ZINC_FINGER_C2H2_2"/>
    <property type="match status" value="2"/>
</dbReference>
<dbReference type="AlphaFoldDB" id="A0A3L6Q4K8"/>
<dbReference type="PANTHER" id="PTHR26374:SF450">
    <property type="entry name" value="OS11G0702300 PROTEIN"/>
    <property type="match status" value="1"/>
</dbReference>
<comment type="subcellular location">
    <subcellularLocation>
        <location evidence="1">Nucleus</location>
    </subcellularLocation>
</comment>
<sequence length="174" mass="18803">MKRCCDDLLLHGHGGEGQEVEEHGHRSPACLDDAAFFLSLSCGGSSSSSSSEEAAAAGAASPPRNKQRRRRGRELFACRTCGRQFATFQALGGHRTSHLRRPAATKHHHRPKPVAAHACGTCGLGFSTGQALGGHMRRHRRPNSCIDSDDVDLTQIIVHERPCSSSLQLLDLFV</sequence>
<evidence type="ECO:0000256" key="8">
    <source>
        <dbReference type="ARBA" id="ARBA00023242"/>
    </source>
</evidence>
<reference evidence="12" key="1">
    <citation type="journal article" date="2019" name="Nat. Commun.">
        <title>The genome of broomcorn millet.</title>
        <authorList>
            <person name="Zou C."/>
            <person name="Miki D."/>
            <person name="Li D."/>
            <person name="Tang Q."/>
            <person name="Xiao L."/>
            <person name="Rajput S."/>
            <person name="Deng P."/>
            <person name="Jia W."/>
            <person name="Huang R."/>
            <person name="Zhang M."/>
            <person name="Sun Y."/>
            <person name="Hu J."/>
            <person name="Fu X."/>
            <person name="Schnable P.S."/>
            <person name="Li F."/>
            <person name="Zhang H."/>
            <person name="Feng B."/>
            <person name="Zhu X."/>
            <person name="Liu R."/>
            <person name="Schnable J.C."/>
            <person name="Zhu J.-K."/>
            <person name="Zhang H."/>
        </authorList>
    </citation>
    <scope>NUCLEOTIDE SEQUENCE [LARGE SCALE GENOMIC DNA]</scope>
</reference>
<keyword evidence="4 9" id="KW-0863">Zinc-finger</keyword>
<protein>
    <submittedName>
        <fullName evidence="11">Zinc finger protein ZAT11-like</fullName>
    </submittedName>
</protein>
<accession>A0A3L6Q4K8</accession>
<evidence type="ECO:0000256" key="6">
    <source>
        <dbReference type="ARBA" id="ARBA00023015"/>
    </source>
</evidence>
<evidence type="ECO:0000313" key="11">
    <source>
        <dbReference type="EMBL" id="RLM69966.1"/>
    </source>
</evidence>
<dbReference type="PANTHER" id="PTHR26374">
    <property type="entry name" value="ZINC FINGER PROTEIN ZAT5"/>
    <property type="match status" value="1"/>
</dbReference>
<evidence type="ECO:0000256" key="4">
    <source>
        <dbReference type="ARBA" id="ARBA00022771"/>
    </source>
</evidence>
<organism evidence="11 12">
    <name type="scientific">Panicum miliaceum</name>
    <name type="common">Proso millet</name>
    <name type="synonym">Broomcorn millet</name>
    <dbReference type="NCBI Taxonomy" id="4540"/>
    <lineage>
        <taxon>Eukaryota</taxon>
        <taxon>Viridiplantae</taxon>
        <taxon>Streptophyta</taxon>
        <taxon>Embryophyta</taxon>
        <taxon>Tracheophyta</taxon>
        <taxon>Spermatophyta</taxon>
        <taxon>Magnoliopsida</taxon>
        <taxon>Liliopsida</taxon>
        <taxon>Poales</taxon>
        <taxon>Poaceae</taxon>
        <taxon>PACMAD clade</taxon>
        <taxon>Panicoideae</taxon>
        <taxon>Panicodae</taxon>
        <taxon>Paniceae</taxon>
        <taxon>Panicinae</taxon>
        <taxon>Panicum</taxon>
        <taxon>Panicum sect. Panicum</taxon>
    </lineage>
</organism>
<dbReference type="Proteomes" id="UP000275267">
    <property type="component" value="Unassembled WGS sequence"/>
</dbReference>
<evidence type="ECO:0000256" key="1">
    <source>
        <dbReference type="ARBA" id="ARBA00004123"/>
    </source>
</evidence>
<evidence type="ECO:0000256" key="2">
    <source>
        <dbReference type="ARBA" id="ARBA00022723"/>
    </source>
</evidence>
<dbReference type="SMART" id="SM00355">
    <property type="entry name" value="ZnF_C2H2"/>
    <property type="match status" value="2"/>
</dbReference>
<evidence type="ECO:0000256" key="9">
    <source>
        <dbReference type="PROSITE-ProRule" id="PRU00042"/>
    </source>
</evidence>
<keyword evidence="7" id="KW-0804">Transcription</keyword>
<feature type="domain" description="C2H2-type" evidence="10">
    <location>
        <begin position="117"/>
        <end position="144"/>
    </location>
</feature>
<keyword evidence="6" id="KW-0805">Transcription regulation</keyword>
<keyword evidence="5" id="KW-0862">Zinc</keyword>
<proteinExistence type="predicted"/>